<protein>
    <recommendedName>
        <fullName evidence="7">Histone transcription regulator 3 homolog</fullName>
    </recommendedName>
</protein>
<keyword evidence="6" id="KW-1185">Reference proteome</keyword>
<keyword evidence="3" id="KW-0539">Nucleus</keyword>
<dbReference type="GeneID" id="92208423"/>
<dbReference type="Proteomes" id="UP001497383">
    <property type="component" value="Chromosome 4"/>
</dbReference>
<reference evidence="5 6" key="1">
    <citation type="submission" date="2024-03" db="EMBL/GenBank/DDBJ databases">
        <authorList>
            <person name="Brejova B."/>
        </authorList>
    </citation>
    <scope>NUCLEOTIDE SEQUENCE [LARGE SCALE GENOMIC DNA]</scope>
    <source>
        <strain evidence="5 6">CBS 14171</strain>
    </source>
</reference>
<evidence type="ECO:0000313" key="6">
    <source>
        <dbReference type="Proteomes" id="UP001497383"/>
    </source>
</evidence>
<feature type="region of interest" description="Disordered" evidence="4">
    <location>
        <begin position="334"/>
        <end position="394"/>
    </location>
</feature>
<dbReference type="PANTHER" id="PTHR15502:SF7">
    <property type="entry name" value="CALCINEURIN-BINDING PROTEIN CABIN-1"/>
    <property type="match status" value="1"/>
</dbReference>
<feature type="compositionally biased region" description="Low complexity" evidence="4">
    <location>
        <begin position="1812"/>
        <end position="1821"/>
    </location>
</feature>
<proteinExistence type="inferred from homology"/>
<feature type="compositionally biased region" description="Basic and acidic residues" evidence="4">
    <location>
        <begin position="1758"/>
        <end position="1791"/>
    </location>
</feature>
<evidence type="ECO:0000313" key="5">
    <source>
        <dbReference type="EMBL" id="CAK9439003.1"/>
    </source>
</evidence>
<dbReference type="RefSeq" id="XP_066830165.1">
    <property type="nucleotide sequence ID" value="XM_066973314.1"/>
</dbReference>
<dbReference type="InterPro" id="IPR033053">
    <property type="entry name" value="Hir3/CABIN1"/>
</dbReference>
<gene>
    <name evidence="5" type="ORF">LODBEIA_P32270</name>
</gene>
<feature type="compositionally biased region" description="Basic and acidic residues" evidence="4">
    <location>
        <begin position="1848"/>
        <end position="1872"/>
    </location>
</feature>
<evidence type="ECO:0000256" key="3">
    <source>
        <dbReference type="ARBA" id="ARBA00023242"/>
    </source>
</evidence>
<sequence length="1910" mass="217650">MSAFRPLNVIEDQSTKRDLEEEHTRELQVEQAFEIFHRALRLQKEQNHEQAYKSYEELFAIDIIANHYFEEVDCIKGLQNGSANSITDQLSSLSQSVKTLRYLVFRNRGVLYWTMLKSEDVPKAPAEAEIAWEQKSKSLFYTMVDDFCIALLYGEADEKLLDILYQVFTFVGSLKLARGVLEYTASSRSESDDLSGLLPLDSVDKVRLKKLRAALSYSKTKRENTNGAAIKPLQAYPALKRIKNEFEILALQRGFKNTLNIKITSAGKSLVWLDVLETLDAVVEESQDETKIEDVSKLKLRHFDPYQLSESPVDRTTIDVEALVDASFSKSPQIVDTTEESDLLEKQTNIDPNAKKNEEESEKLEDPKKSKESKESEEQKKPEEQKESEEPKELRELQNIEVEQSGPQQFTEINEQKRQQQQQQLHRASKRLARVEAESVSSAIVVEKHHFAGLDYFIKKLSGLLGGEFRIGDISSMYFQQVEDSKSSYAIDFLQMARGWKKSYTTALQSFTSVNTKSSNDNVKLLELLNKFSNKMETDSQTSVLPQLNDVEENELILSVITGNYDYMGLKSRILKHLFGSKSQLHLCSKWTTEMYSKAAAWIHQIDHFLLQSLQGTIDDMAFAVSVCEVLVDDSINMRSQIKDLLSLKKINKAAVNAMCQDLLRLNDKIQRWLNFVTEGLASTTAREKDDDSESWFHLYTRFSWCKIVLLKSQTTSWNEDRIVKASLQELLQRVKANSYSLEISYPNYSNFPVLSTENIKTQLMVVSVLAIFSQIIFASPSDDNTNAIKLLEDILMDSDREKDEAILSIKSFLQSNSVDLSLSLWNILLQFYKSAGLYDEFVDAFVASLRVFNSYMKSEKYQLADTSNRLDSMCRIVGFYNHGLRLVVEILEQNDWRLQKKSIPFDVIEPLFEICLLFEIHEEASSISSLNTSIRETSAQAYDLLKEMFLKATVLILANIRESREPQILHEAVKLFHAQLGASGICDSAGGIFLKASQEYLNNIENAEKDISQLIKCRYHYTIALDDFTPFEHDTQEKETLSVAGCEDLARFVLPLCFATNTVKNAPKQDMKILIEEMYEVIGDPDFEKDHILNRNKACMEHFLDTTRLTPRFIRNAFYGLVQIDLDETESKIAASGLYYLQGLLIFSSYKLRKKNMQGRAVEIENAISLFTYDLIYGSNRLESWLLMAQAYGYLVEDDLIWTSDKLTVFDRKIGTANLQRKSLICYLMAINCIQEDANQQKLKPIVAMLMSSFAKALFGAIMPPMDMLAFRVQCQPRFINGPSGASFSNAAESPASSKSFCLRIAKQSFHLALKSGEKSWTDYYYLSKVQRKSGDSPKLVLETMNKSCKVAASLKVPETIIEPHYCMISLCLKYVKSRQLSTAAAYKYLRKNPILHLDNFAASFKDDGDIDHDDFIGIIVTALHQVDAADRKNWQHKAKFKLSRVLFEEKGDIDGAMKIMSDFISLKSTNKQLVSIWKPEFERPGKHFIYTYQYIRFYIELLDRKRDVNSLIMMMPKLRRSSSIMVNLYNAWELLCSLTSKLIRSAFGLGDSFAFTDGYINGLPFSTFSSNTRSMLETLQKSGVPKELEFHLCLLFALNDMRKLNNGYGPTSLIDDTVISMFFKIYEHFNKGNHFQATLASPNPKRKIARKDIFPFTTEIVKHSRRDVEEMIKNDPEIYNHILEQLLLEQNSTTEQNGGDSEKFPESLEDENDETCLASVAHESPSTPPNESVAADREVVAQTPPTNIVDNDDKDENDKDEDHKDKDKDKDKDKEEVQTLDKKSNELKSAENTGSNDSESLKVSELIDAENQNENQNENTGEAIAKEGQLNGDELPLNKVEGNEPSGRESDSTKENSRKRSSETIAERPACRTSAFNSTGDHITIIISDSDEEQDSDPITIKKRKKSS</sequence>
<evidence type="ECO:0000256" key="2">
    <source>
        <dbReference type="ARBA" id="ARBA00007335"/>
    </source>
</evidence>
<evidence type="ECO:0000256" key="1">
    <source>
        <dbReference type="ARBA" id="ARBA00004123"/>
    </source>
</evidence>
<feature type="compositionally biased region" description="Basic and acidic residues" evidence="4">
    <location>
        <begin position="353"/>
        <end position="394"/>
    </location>
</feature>
<feature type="compositionally biased region" description="Low complexity" evidence="4">
    <location>
        <begin position="1880"/>
        <end position="1890"/>
    </location>
</feature>
<dbReference type="PANTHER" id="PTHR15502">
    <property type="entry name" value="CALCINEURIN-BINDING PROTEIN CABIN 1-RELATED"/>
    <property type="match status" value="1"/>
</dbReference>
<comment type="similarity">
    <text evidence="2">Belongs to the HIR3 family.</text>
</comment>
<feature type="region of interest" description="Disordered" evidence="4">
    <location>
        <begin position="1694"/>
        <end position="1910"/>
    </location>
</feature>
<name>A0ABP0ZMV7_9ASCO</name>
<comment type="subcellular location">
    <subcellularLocation>
        <location evidence="1">Nucleus</location>
    </subcellularLocation>
</comment>
<dbReference type="EMBL" id="OZ022408">
    <property type="protein sequence ID" value="CAK9439003.1"/>
    <property type="molecule type" value="Genomic_DNA"/>
</dbReference>
<evidence type="ECO:0000256" key="4">
    <source>
        <dbReference type="SAM" id="MobiDB-lite"/>
    </source>
</evidence>
<evidence type="ECO:0008006" key="7">
    <source>
        <dbReference type="Google" id="ProtNLM"/>
    </source>
</evidence>
<accession>A0ABP0ZMV7</accession>
<organism evidence="5 6">
    <name type="scientific">Lodderomyces beijingensis</name>
    <dbReference type="NCBI Taxonomy" id="1775926"/>
    <lineage>
        <taxon>Eukaryota</taxon>
        <taxon>Fungi</taxon>
        <taxon>Dikarya</taxon>
        <taxon>Ascomycota</taxon>
        <taxon>Saccharomycotina</taxon>
        <taxon>Pichiomycetes</taxon>
        <taxon>Debaryomycetaceae</taxon>
        <taxon>Candida/Lodderomyces clade</taxon>
        <taxon>Lodderomyces</taxon>
    </lineage>
</organism>